<name>A0A327Z0A4_9FLAO</name>
<proteinExistence type="predicted"/>
<dbReference type="InterPro" id="IPR050833">
    <property type="entry name" value="Poly_Biosynth_Transport"/>
</dbReference>
<feature type="transmembrane region" description="Helical" evidence="6">
    <location>
        <begin position="81"/>
        <end position="100"/>
    </location>
</feature>
<feature type="transmembrane region" description="Helical" evidence="6">
    <location>
        <begin position="266"/>
        <end position="285"/>
    </location>
</feature>
<dbReference type="PANTHER" id="PTHR30250:SF26">
    <property type="entry name" value="PSMA PROTEIN"/>
    <property type="match status" value="1"/>
</dbReference>
<dbReference type="Proteomes" id="UP000249620">
    <property type="component" value="Unassembled WGS sequence"/>
</dbReference>
<comment type="subcellular location">
    <subcellularLocation>
        <location evidence="1">Cell membrane</location>
        <topology evidence="1">Multi-pass membrane protein</topology>
    </subcellularLocation>
</comment>
<evidence type="ECO:0000256" key="4">
    <source>
        <dbReference type="ARBA" id="ARBA00022989"/>
    </source>
</evidence>
<feature type="transmembrane region" description="Helical" evidence="6">
    <location>
        <begin position="366"/>
        <end position="388"/>
    </location>
</feature>
<keyword evidence="4 6" id="KW-1133">Transmembrane helix</keyword>
<accession>A0A327Z0A4</accession>
<evidence type="ECO:0000313" key="7">
    <source>
        <dbReference type="EMBL" id="RAK23649.1"/>
    </source>
</evidence>
<feature type="transmembrane region" description="Helical" evidence="6">
    <location>
        <begin position="31"/>
        <end position="49"/>
    </location>
</feature>
<feature type="transmembrane region" description="Helical" evidence="6">
    <location>
        <begin position="394"/>
        <end position="414"/>
    </location>
</feature>
<keyword evidence="2" id="KW-1003">Cell membrane</keyword>
<organism evidence="7 8">
    <name type="scientific">Flavobacterium aquaticum</name>
    <dbReference type="NCBI Taxonomy" id="1236486"/>
    <lineage>
        <taxon>Bacteria</taxon>
        <taxon>Pseudomonadati</taxon>
        <taxon>Bacteroidota</taxon>
        <taxon>Flavobacteriia</taxon>
        <taxon>Flavobacteriales</taxon>
        <taxon>Flavobacteriaceae</taxon>
        <taxon>Flavobacterium</taxon>
    </lineage>
</organism>
<keyword evidence="8" id="KW-1185">Reference proteome</keyword>
<feature type="transmembrane region" description="Helical" evidence="6">
    <location>
        <begin position="151"/>
        <end position="168"/>
    </location>
</feature>
<dbReference type="AlphaFoldDB" id="A0A327Z0A4"/>
<dbReference type="GO" id="GO:0005886">
    <property type="term" value="C:plasma membrane"/>
    <property type="evidence" value="ECO:0007669"/>
    <property type="project" value="UniProtKB-SubCell"/>
</dbReference>
<evidence type="ECO:0000256" key="2">
    <source>
        <dbReference type="ARBA" id="ARBA00022475"/>
    </source>
</evidence>
<evidence type="ECO:0000256" key="1">
    <source>
        <dbReference type="ARBA" id="ARBA00004651"/>
    </source>
</evidence>
<dbReference type="PANTHER" id="PTHR30250">
    <property type="entry name" value="PST FAMILY PREDICTED COLANIC ACID TRANSPORTER"/>
    <property type="match status" value="1"/>
</dbReference>
<keyword evidence="3 6" id="KW-0812">Transmembrane</keyword>
<feature type="transmembrane region" description="Helical" evidence="6">
    <location>
        <begin position="225"/>
        <end position="246"/>
    </location>
</feature>
<protein>
    <submittedName>
        <fullName evidence="7">Na+-driven multidrug efflux pump</fullName>
    </submittedName>
</protein>
<evidence type="ECO:0000256" key="6">
    <source>
        <dbReference type="SAM" id="Phobius"/>
    </source>
</evidence>
<comment type="caution">
    <text evidence="7">The sequence shown here is derived from an EMBL/GenBank/DDBJ whole genome shotgun (WGS) entry which is preliminary data.</text>
</comment>
<feature type="transmembrane region" description="Helical" evidence="6">
    <location>
        <begin position="112"/>
        <end position="131"/>
    </location>
</feature>
<keyword evidence="5 6" id="KW-0472">Membrane</keyword>
<gene>
    <name evidence="7" type="ORF">B0I03_103114</name>
</gene>
<reference evidence="7 8" key="1">
    <citation type="submission" date="2018-06" db="EMBL/GenBank/DDBJ databases">
        <title>Genomic Encyclopedia of Type Strains, Phase III (KMG-III): the genomes of soil and plant-associated and newly described type strains.</title>
        <authorList>
            <person name="Whitman W."/>
        </authorList>
    </citation>
    <scope>NUCLEOTIDE SEQUENCE [LARGE SCALE GENOMIC DNA]</scope>
    <source>
        <strain evidence="7 8">CGMCC 1.12398</strain>
    </source>
</reference>
<evidence type="ECO:0000256" key="5">
    <source>
        <dbReference type="ARBA" id="ARBA00023136"/>
    </source>
</evidence>
<sequence length="425" mass="48837">MSGFYKGISGISLFLTIRLLIDYLGNEGYGIWVLLFTVFQLVLLMDFGVQSTLKTQIPVLVHENKREKISALINSTYRTSILIAVLILISFSSICFFIDLKSSFNISLLSDFEINSLLLINIVFFCLTFIANIHKSLYVAFLKGKYAEQSIAINQLLFLGLTSLIVIFSNPSFLNNYNKLLLVSIINGGTSLLVNLYYTIRFFKLEKIVLSLKSRINSIDTHFKMGIKFMIIQIGFLFIFSSDSYIISNILNPSEIVAYEVINKLFQFPFMILFAALSPLWSMFAMHYLEKKKEKLYKDFKKFNKFFIVIVIGLLILYTLTPFIVSIWLKENIAIPEHLILLTTIVTALKIYVSFYTFFLNGIGKLNFYITILIISLILKIPLTYYFVDLNFGINSVLLSSLVIVLIWTLLIPYKCYKITESLNK</sequence>
<feature type="transmembrane region" description="Helical" evidence="6">
    <location>
        <begin position="306"/>
        <end position="328"/>
    </location>
</feature>
<feature type="transmembrane region" description="Helical" evidence="6">
    <location>
        <begin position="340"/>
        <end position="359"/>
    </location>
</feature>
<feature type="transmembrane region" description="Helical" evidence="6">
    <location>
        <begin position="180"/>
        <end position="204"/>
    </location>
</feature>
<dbReference type="EMBL" id="QLMI01000003">
    <property type="protein sequence ID" value="RAK23649.1"/>
    <property type="molecule type" value="Genomic_DNA"/>
</dbReference>
<evidence type="ECO:0000256" key="3">
    <source>
        <dbReference type="ARBA" id="ARBA00022692"/>
    </source>
</evidence>
<evidence type="ECO:0000313" key="8">
    <source>
        <dbReference type="Proteomes" id="UP000249620"/>
    </source>
</evidence>